<organism evidence="3 4">
    <name type="scientific">Bradyrhizobium symbiodeficiens</name>
    <dbReference type="NCBI Taxonomy" id="1404367"/>
    <lineage>
        <taxon>Bacteria</taxon>
        <taxon>Pseudomonadati</taxon>
        <taxon>Pseudomonadota</taxon>
        <taxon>Alphaproteobacteria</taxon>
        <taxon>Hyphomicrobiales</taxon>
        <taxon>Nitrobacteraceae</taxon>
        <taxon>Bradyrhizobium</taxon>
    </lineage>
</organism>
<dbReference type="RefSeq" id="WP_140480435.1">
    <property type="nucleotide sequence ID" value="NZ_CP041090.2"/>
</dbReference>
<dbReference type="EMBL" id="CP041090">
    <property type="protein sequence ID" value="QDF39105.1"/>
    <property type="molecule type" value="Genomic_DNA"/>
</dbReference>
<proteinExistence type="predicted"/>
<evidence type="ECO:0000259" key="1">
    <source>
        <dbReference type="Pfam" id="PF13910"/>
    </source>
</evidence>
<protein>
    <submittedName>
        <fullName evidence="3">DUF4209 domain-containing protein</fullName>
    </submittedName>
</protein>
<dbReference type="InterPro" id="IPR055804">
    <property type="entry name" value="DUF7380"/>
</dbReference>
<evidence type="ECO:0000313" key="3">
    <source>
        <dbReference type="EMBL" id="QDF39105.1"/>
    </source>
</evidence>
<dbReference type="Proteomes" id="UP000319298">
    <property type="component" value="Chromosome"/>
</dbReference>
<sequence length="598" mass="67737">MSNALTVPALLEEIIQRFDAREEPFNEFTIGGELKAARGALTQPSDAENLGAWAEVLAFALTSDRHENPWNSYFGPMGSGVTAEGTKVYFPDISDTPPEVVTHWAARARALSHHFLKARYADLAWDMSGPIARRKRDPEDARIAIDCYLDAIPRMPEEHEHFQFAIRALDLAVLIGDTDRTERARKALMDVHRGLMKSHSRTWWYTVDRLLDDKKAGVTDDERAELVADLESIIAMRSNTGDPENCDPHEAQSAAERLVPYYRRLGQHDDAQRLHKAVAEAFEQFASNADPMLAAALLQTATDEYRNAGSKEDRDRTRILMQKKIGAAGENLQSFEHKIEITKDDMEKFLDLVVVDDIGDSFVRIAREFMLKRNHLEERVQKTLEKAPLMAHITQMIYADDRVAAKIGGVDEDSFGRLFHQAKLTFQFERPWLEQAFRRLFDKHGVVPQHFAGWANRHGLFEDMSLLVEGTSAWAREDYVKAAHVLVPQVERALRKMSDELGIPVTKAHPTVPGTSVAIGMGEILYNQKVAEALGPDATLHFQALYADPRGMNLRNEIAHGLMDADQFYWHLGNLIIHSLLMLGLWKEFAQIGRKRER</sequence>
<accession>A0ABX5W8Q3</accession>
<dbReference type="InterPro" id="IPR025209">
    <property type="entry name" value="DUF4209"/>
</dbReference>
<feature type="domain" description="DUF7380" evidence="2">
    <location>
        <begin position="95"/>
        <end position="181"/>
    </location>
</feature>
<reference evidence="4" key="1">
    <citation type="submission" date="2019-06" db="EMBL/GenBank/DDBJ databases">
        <title>Whole-Genome Sequence of Bradyrhizobium sp. 3 Strain 65S1MB.</title>
        <authorList>
            <person name="Bromfield E.S.P."/>
            <person name="Cloutier S."/>
            <person name="Nguyen H.D.T."/>
        </authorList>
    </citation>
    <scope>NUCLEOTIDE SEQUENCE [LARGE SCALE GENOMIC DNA]</scope>
    <source>
        <strain evidence="4">65S1MB</strain>
    </source>
</reference>
<dbReference type="Pfam" id="PF13910">
    <property type="entry name" value="DUF4209"/>
    <property type="match status" value="1"/>
</dbReference>
<evidence type="ECO:0000259" key="2">
    <source>
        <dbReference type="Pfam" id="PF24098"/>
    </source>
</evidence>
<keyword evidence="4" id="KW-1185">Reference proteome</keyword>
<gene>
    <name evidence="3" type="ORF">FJN17_16965</name>
</gene>
<feature type="domain" description="DUF4209" evidence="1">
    <location>
        <begin position="490"/>
        <end position="580"/>
    </location>
</feature>
<dbReference type="Pfam" id="PF24098">
    <property type="entry name" value="DUF7380"/>
    <property type="match status" value="1"/>
</dbReference>
<name>A0ABX5W8Q3_9BRAD</name>
<reference evidence="3 4" key="2">
    <citation type="journal article" date="2020" name="Int. J. Syst. Evol. Microbiol.">
        <title>Description and complete genome sequences of Bradyrhizobium symbiodeficiens sp. nov., a non-symbiotic bacterium associated with legumes native to Canada.</title>
        <authorList>
            <person name="Bromfield E.S.P."/>
            <person name="Cloutier S."/>
            <person name="Nguyen H.D.T."/>
        </authorList>
    </citation>
    <scope>NUCLEOTIDE SEQUENCE [LARGE SCALE GENOMIC DNA]</scope>
    <source>
        <strain evidence="3 4">65S1MB</strain>
    </source>
</reference>
<evidence type="ECO:0000313" key="4">
    <source>
        <dbReference type="Proteomes" id="UP000319298"/>
    </source>
</evidence>